<organism evidence="2 3">
    <name type="scientific">Phytohabitans aurantiacus</name>
    <dbReference type="NCBI Taxonomy" id="3016789"/>
    <lineage>
        <taxon>Bacteria</taxon>
        <taxon>Bacillati</taxon>
        <taxon>Actinomycetota</taxon>
        <taxon>Actinomycetes</taxon>
        <taxon>Micromonosporales</taxon>
        <taxon>Micromonosporaceae</taxon>
    </lineage>
</organism>
<dbReference type="InterPro" id="IPR032708">
    <property type="entry name" value="McjB_C"/>
</dbReference>
<keyword evidence="3" id="KW-1185">Reference proteome</keyword>
<name>A0ABQ5QNB1_9ACTN</name>
<accession>A0ABQ5QNB1</accession>
<evidence type="ECO:0000313" key="3">
    <source>
        <dbReference type="Proteomes" id="UP001144280"/>
    </source>
</evidence>
<dbReference type="InterPro" id="IPR053521">
    <property type="entry name" value="McjB-like"/>
</dbReference>
<evidence type="ECO:0000313" key="2">
    <source>
        <dbReference type="EMBL" id="GLH95719.1"/>
    </source>
</evidence>
<comment type="caution">
    <text evidence="2">The sequence shown here is derived from an EMBL/GenBank/DDBJ whole genome shotgun (WGS) entry which is preliminary data.</text>
</comment>
<gene>
    <name evidence="2" type="ORF">Pa4123_09910</name>
</gene>
<evidence type="ECO:0000259" key="1">
    <source>
        <dbReference type="Pfam" id="PF13471"/>
    </source>
</evidence>
<dbReference type="Proteomes" id="UP001144280">
    <property type="component" value="Unassembled WGS sequence"/>
</dbReference>
<reference evidence="2" key="1">
    <citation type="submission" date="2022-12" db="EMBL/GenBank/DDBJ databases">
        <title>New Phytohabitans aurantiacus sp. RD004123 nov., an actinomycete isolated from soil.</title>
        <authorList>
            <person name="Triningsih D.W."/>
            <person name="Harunari E."/>
            <person name="Igarashi Y."/>
        </authorList>
    </citation>
    <scope>NUCLEOTIDE SEQUENCE</scope>
    <source>
        <strain evidence="2">RD004123</strain>
    </source>
</reference>
<dbReference type="Pfam" id="PF13471">
    <property type="entry name" value="Transglut_core3"/>
    <property type="match status" value="1"/>
</dbReference>
<sequence length="136" mass="15138">MPEAIYHNPRSVPLPTRLAAHAAVTAARVLARRPPRQIRRLLTRLRRGARPATREQVLDARQAVMAVSLVCAAREGCLPRSLAVVLLCRARGTWAAWCVGTRRLPPFSAHAWVEVDGEPVGEEFPADYFRTFFTVA</sequence>
<feature type="domain" description="Microcin J25-processing protein McjB C-terminal" evidence="1">
    <location>
        <begin position="22"/>
        <end position="132"/>
    </location>
</feature>
<protein>
    <recommendedName>
        <fullName evidence="1">Microcin J25-processing protein McjB C-terminal domain-containing protein</fullName>
    </recommendedName>
</protein>
<dbReference type="NCBIfam" id="NF033537">
    <property type="entry name" value="lasso_biosyn_B2"/>
    <property type="match status" value="1"/>
</dbReference>
<dbReference type="EMBL" id="BSDI01000004">
    <property type="protein sequence ID" value="GLH95719.1"/>
    <property type="molecule type" value="Genomic_DNA"/>
</dbReference>
<proteinExistence type="predicted"/>